<proteinExistence type="predicted"/>
<sequence>MPEFSLDHSWADRPIFWLLRGSTITLKDPGDRLTPITGRGGLHHGTLCTGSNAPKHRSRVQRSYILSAHNSSAEYGLAPTHCFAPSNVFVGDDSDQVGESWLDNRSGGRPILRLSRKSSDSSVIHWSDRTRPPALCARVA</sequence>
<name>A0A2I0KI86_PUNGR</name>
<organism evidence="1 2">
    <name type="scientific">Punica granatum</name>
    <name type="common">Pomegranate</name>
    <dbReference type="NCBI Taxonomy" id="22663"/>
    <lineage>
        <taxon>Eukaryota</taxon>
        <taxon>Viridiplantae</taxon>
        <taxon>Streptophyta</taxon>
        <taxon>Embryophyta</taxon>
        <taxon>Tracheophyta</taxon>
        <taxon>Spermatophyta</taxon>
        <taxon>Magnoliopsida</taxon>
        <taxon>eudicotyledons</taxon>
        <taxon>Gunneridae</taxon>
        <taxon>Pentapetalae</taxon>
        <taxon>rosids</taxon>
        <taxon>malvids</taxon>
        <taxon>Myrtales</taxon>
        <taxon>Lythraceae</taxon>
        <taxon>Punica</taxon>
    </lineage>
</organism>
<evidence type="ECO:0000313" key="2">
    <source>
        <dbReference type="Proteomes" id="UP000233551"/>
    </source>
</evidence>
<dbReference type="AlphaFoldDB" id="A0A2I0KI86"/>
<gene>
    <name evidence="1" type="ORF">CRG98_011371</name>
</gene>
<accession>A0A2I0KI86</accession>
<reference evidence="1 2" key="1">
    <citation type="submission" date="2017-11" db="EMBL/GenBank/DDBJ databases">
        <title>De-novo sequencing of pomegranate (Punica granatum L.) genome.</title>
        <authorList>
            <person name="Akparov Z."/>
            <person name="Amiraslanov A."/>
            <person name="Hajiyeva S."/>
            <person name="Abbasov M."/>
            <person name="Kaur K."/>
            <person name="Hamwieh A."/>
            <person name="Solovyev V."/>
            <person name="Salamov A."/>
            <person name="Braich B."/>
            <person name="Kosarev P."/>
            <person name="Mahmoud A."/>
            <person name="Hajiyev E."/>
            <person name="Babayeva S."/>
            <person name="Izzatullayeva V."/>
            <person name="Mammadov A."/>
            <person name="Mammadov A."/>
            <person name="Sharifova S."/>
            <person name="Ojaghi J."/>
            <person name="Eynullazada K."/>
            <person name="Bayramov B."/>
            <person name="Abdulazimova A."/>
            <person name="Shahmuradov I."/>
        </authorList>
    </citation>
    <scope>NUCLEOTIDE SEQUENCE [LARGE SCALE GENOMIC DNA]</scope>
    <source>
        <strain evidence="2">cv. AG2017</strain>
        <tissue evidence="1">Leaf</tissue>
    </source>
</reference>
<evidence type="ECO:0000313" key="1">
    <source>
        <dbReference type="EMBL" id="PKI68235.1"/>
    </source>
</evidence>
<protein>
    <submittedName>
        <fullName evidence="1">Uncharacterized protein</fullName>
    </submittedName>
</protein>
<dbReference type="Proteomes" id="UP000233551">
    <property type="component" value="Unassembled WGS sequence"/>
</dbReference>
<keyword evidence="2" id="KW-1185">Reference proteome</keyword>
<dbReference type="EMBL" id="PGOL01000566">
    <property type="protein sequence ID" value="PKI68235.1"/>
    <property type="molecule type" value="Genomic_DNA"/>
</dbReference>
<comment type="caution">
    <text evidence="1">The sequence shown here is derived from an EMBL/GenBank/DDBJ whole genome shotgun (WGS) entry which is preliminary data.</text>
</comment>